<dbReference type="SMART" id="SM00582">
    <property type="entry name" value="RPR"/>
    <property type="match status" value="1"/>
</dbReference>
<dbReference type="SUPFAM" id="SSF48464">
    <property type="entry name" value="ENTH/VHS domain"/>
    <property type="match status" value="1"/>
</dbReference>
<dbReference type="FunFam" id="1.25.40.90:FF:000023">
    <property type="entry name" value="polyadenylation and cleavage factor homolog 4"/>
    <property type="match status" value="1"/>
</dbReference>
<dbReference type="PROSITE" id="PS00028">
    <property type="entry name" value="ZINC_FINGER_C2H2_1"/>
    <property type="match status" value="1"/>
</dbReference>
<dbReference type="GO" id="GO:0003729">
    <property type="term" value="F:mRNA binding"/>
    <property type="evidence" value="ECO:0007669"/>
    <property type="project" value="InterPro"/>
</dbReference>
<evidence type="ECO:0000256" key="2">
    <source>
        <dbReference type="SAM" id="MobiDB-lite"/>
    </source>
</evidence>
<dbReference type="Pfam" id="PF23228">
    <property type="entry name" value="zf_PCFS4"/>
    <property type="match status" value="1"/>
</dbReference>
<dbReference type="InterPro" id="IPR045154">
    <property type="entry name" value="PCF11-like"/>
</dbReference>
<dbReference type="InterPro" id="IPR047415">
    <property type="entry name" value="Pcf11_CID"/>
</dbReference>
<organism evidence="4 5">
    <name type="scientific">Lithospermum erythrorhizon</name>
    <name type="common">Purple gromwell</name>
    <name type="synonym">Lithospermum officinale var. erythrorhizon</name>
    <dbReference type="NCBI Taxonomy" id="34254"/>
    <lineage>
        <taxon>Eukaryota</taxon>
        <taxon>Viridiplantae</taxon>
        <taxon>Streptophyta</taxon>
        <taxon>Embryophyta</taxon>
        <taxon>Tracheophyta</taxon>
        <taxon>Spermatophyta</taxon>
        <taxon>Magnoliopsida</taxon>
        <taxon>eudicotyledons</taxon>
        <taxon>Gunneridae</taxon>
        <taxon>Pentapetalae</taxon>
        <taxon>asterids</taxon>
        <taxon>lamiids</taxon>
        <taxon>Boraginales</taxon>
        <taxon>Boraginaceae</taxon>
        <taxon>Boraginoideae</taxon>
        <taxon>Lithospermeae</taxon>
        <taxon>Lithospermum</taxon>
    </lineage>
</organism>
<dbReference type="InterPro" id="IPR006569">
    <property type="entry name" value="CID_dom"/>
</dbReference>
<feature type="domain" description="CID" evidence="3">
    <location>
        <begin position="16"/>
        <end position="144"/>
    </location>
</feature>
<evidence type="ECO:0000313" key="5">
    <source>
        <dbReference type="Proteomes" id="UP001454036"/>
    </source>
</evidence>
<protein>
    <submittedName>
        <fullName evidence="4">RNA processing factor</fullName>
    </submittedName>
</protein>
<keyword evidence="5" id="KW-1185">Reference proteome</keyword>
<keyword evidence="1" id="KW-0507">mRNA processing</keyword>
<dbReference type="Pfam" id="PF04818">
    <property type="entry name" value="CID"/>
    <property type="match status" value="1"/>
</dbReference>
<dbReference type="GO" id="GO:0005737">
    <property type="term" value="C:cytoplasm"/>
    <property type="evidence" value="ECO:0007669"/>
    <property type="project" value="TreeGrafter"/>
</dbReference>
<proteinExistence type="predicted"/>
<reference evidence="4 5" key="1">
    <citation type="submission" date="2024-01" db="EMBL/GenBank/DDBJ databases">
        <title>The complete chloroplast genome sequence of Lithospermum erythrorhizon: insights into the phylogenetic relationship among Boraginaceae species and the maternal lineages of purple gromwells.</title>
        <authorList>
            <person name="Okada T."/>
            <person name="Watanabe K."/>
        </authorList>
    </citation>
    <scope>NUCLEOTIDE SEQUENCE [LARGE SCALE GENOMIC DNA]</scope>
</reference>
<dbReference type="InterPro" id="IPR008942">
    <property type="entry name" value="ENTH_VHS"/>
</dbReference>
<dbReference type="PANTHER" id="PTHR15921">
    <property type="entry name" value="PRE-MRNA CLEAVAGE COMPLEX II"/>
    <property type="match status" value="1"/>
</dbReference>
<dbReference type="Gene3D" id="1.25.40.90">
    <property type="match status" value="1"/>
</dbReference>
<evidence type="ECO:0000259" key="3">
    <source>
        <dbReference type="PROSITE" id="PS51391"/>
    </source>
</evidence>
<dbReference type="InterPro" id="IPR057242">
    <property type="entry name" value="PCFS4-like"/>
</dbReference>
<feature type="region of interest" description="Disordered" evidence="2">
    <location>
        <begin position="457"/>
        <end position="484"/>
    </location>
</feature>
<dbReference type="AlphaFoldDB" id="A0AAV3PLR5"/>
<dbReference type="EMBL" id="BAABME010001682">
    <property type="protein sequence ID" value="GAA0150912.1"/>
    <property type="molecule type" value="Genomic_DNA"/>
</dbReference>
<name>A0AAV3PLR5_LITER</name>
<dbReference type="GO" id="GO:0031124">
    <property type="term" value="P:mRNA 3'-end processing"/>
    <property type="evidence" value="ECO:0007669"/>
    <property type="project" value="InterPro"/>
</dbReference>
<dbReference type="GO" id="GO:0005849">
    <property type="term" value="C:mRNA cleavage factor complex"/>
    <property type="evidence" value="ECO:0007669"/>
    <property type="project" value="TreeGrafter"/>
</dbReference>
<dbReference type="CDD" id="cd16982">
    <property type="entry name" value="CID_Pcf11"/>
    <property type="match status" value="1"/>
</dbReference>
<dbReference type="PANTHER" id="PTHR15921:SF12">
    <property type="entry name" value="POLYADENYLATION AND CLEAVAGE FACTOR HOMOLOG 4"/>
    <property type="match status" value="1"/>
</dbReference>
<evidence type="ECO:0000256" key="1">
    <source>
        <dbReference type="ARBA" id="ARBA00022664"/>
    </source>
</evidence>
<dbReference type="InterPro" id="IPR013087">
    <property type="entry name" value="Znf_C2H2_type"/>
</dbReference>
<dbReference type="GO" id="GO:0006369">
    <property type="term" value="P:termination of RNA polymerase II transcription"/>
    <property type="evidence" value="ECO:0007669"/>
    <property type="project" value="InterPro"/>
</dbReference>
<dbReference type="Proteomes" id="UP001454036">
    <property type="component" value="Unassembled WGS sequence"/>
</dbReference>
<sequence length="851" mass="94256">MVHDQEEDDQNHVGLSGDDIVFLYDVILSELSVNSKAIINELTVIAGEQRMHGAGIADVICDRIIEVPVEQKLPSLYLLDSIVKNVGREYIKYFSNRLVEVFCEAYKQVHPSMHSAMHHLFGTWSTVFPLPLLQKIESDLQFSSSENRQSLGLPPLRASESLRPAHDRHINPKYLEVRRQFGHEITDSVNYVGRNFVHGHSKNHVRHPAAVRFNNGVDIDRTRALIDAYGIDKRSETIKYPNDEEPTQNGIPTMTWKNSEEEEFDWENMIPTLADHGRKDVFSSSLPSSGSFRNAAPSASHLRQDWPNQPQLPEVNSSSIVDVPYVSVASSPSVQLTCIDIGQMISIALHSTAELKNTVYGILNGPTHLQSSSDPQVYWKLAQNVNHSSTHQFSATKGGNNPRMPFGGSGILPPPVKPSSTGYSPEFITQNQGQPFGSRRGSVSLEYVKLEQRIAHEPASSGPWPPRHLHSSHAGPMSHTYQSNRQIRGQLDTLSGKTLLVNQDVHSSSISDHNLGSTGSILQNPMLPSGQQFRPIPFNQSLVHTEILLPHSLPQDMQHHLAPPASVVGSSPLSMSQLQRGYAPGHMASVGTIDNNSFMQSPMSTHLHGLPLPLPHGLPGASYTSPISQPSCGAPKPPVGGDYSNLFSSLVAQGVISLNQNPSKEDPVGLEFNPDLLKVHHSSAITALFLDLPRQCTTCGLRFKLQEAHSRHMDWHVTKNRVTRNRKQKPSRKWFVSVNMWLTGAEALRTNSVPDFLPSENIVEKKDDEELAVPADDDQKYCALCGEPFDDFYCHETDEWMYKGAVYTNAPNGSTSCMDNSQLGHIVHAKCRSETGTVSEDMKKCDLVSCF</sequence>
<comment type="caution">
    <text evidence="4">The sequence shown here is derived from an EMBL/GenBank/DDBJ whole genome shotgun (WGS) entry which is preliminary data.</text>
</comment>
<dbReference type="PROSITE" id="PS51391">
    <property type="entry name" value="CID"/>
    <property type="match status" value="1"/>
</dbReference>
<gene>
    <name evidence="4" type="ORF">LIER_09747</name>
</gene>
<accession>A0AAV3PLR5</accession>
<evidence type="ECO:0000313" key="4">
    <source>
        <dbReference type="EMBL" id="GAA0150912.1"/>
    </source>
</evidence>
<dbReference type="GO" id="GO:0000993">
    <property type="term" value="F:RNA polymerase II complex binding"/>
    <property type="evidence" value="ECO:0007669"/>
    <property type="project" value="InterPro"/>
</dbReference>